<keyword evidence="3" id="KW-1185">Reference proteome</keyword>
<name>A0ABW4DIG6_9BACL</name>
<feature type="domain" description="Acetyl xylan esterase" evidence="1">
    <location>
        <begin position="5"/>
        <end position="74"/>
    </location>
</feature>
<feature type="non-terminal residue" evidence="2">
    <location>
        <position position="78"/>
    </location>
</feature>
<sequence length="78" mass="8857">MNEANAFWQRLIDELNASDLELSILPSKVAATTVKVFDVAFTSLYGERVRGYLIRPQSDHTSPLVIDYLGYMNHLEDP</sequence>
<gene>
    <name evidence="2" type="ORF">ACFQ5D_24985</name>
</gene>
<evidence type="ECO:0000313" key="3">
    <source>
        <dbReference type="Proteomes" id="UP001597340"/>
    </source>
</evidence>
<dbReference type="InterPro" id="IPR008391">
    <property type="entry name" value="AXE1_dom"/>
</dbReference>
<evidence type="ECO:0000313" key="2">
    <source>
        <dbReference type="EMBL" id="MFD1464482.1"/>
    </source>
</evidence>
<dbReference type="Proteomes" id="UP001597340">
    <property type="component" value="Unassembled WGS sequence"/>
</dbReference>
<protein>
    <submittedName>
        <fullName evidence="2">Acetylxylan esterase</fullName>
    </submittedName>
</protein>
<proteinExistence type="predicted"/>
<comment type="caution">
    <text evidence="2">The sequence shown here is derived from an EMBL/GenBank/DDBJ whole genome shotgun (WGS) entry which is preliminary data.</text>
</comment>
<dbReference type="Gene3D" id="3.40.50.1820">
    <property type="entry name" value="alpha/beta hydrolase"/>
    <property type="match status" value="1"/>
</dbReference>
<organism evidence="2 3">
    <name type="scientific">Paenibacillus farraposensis</name>
    <dbReference type="NCBI Taxonomy" id="2807095"/>
    <lineage>
        <taxon>Bacteria</taxon>
        <taxon>Bacillati</taxon>
        <taxon>Bacillota</taxon>
        <taxon>Bacilli</taxon>
        <taxon>Bacillales</taxon>
        <taxon>Paenibacillaceae</taxon>
        <taxon>Paenibacillus</taxon>
    </lineage>
</organism>
<evidence type="ECO:0000259" key="1">
    <source>
        <dbReference type="Pfam" id="PF05448"/>
    </source>
</evidence>
<reference evidence="3" key="1">
    <citation type="journal article" date="2019" name="Int. J. Syst. Evol. Microbiol.">
        <title>The Global Catalogue of Microorganisms (GCM) 10K type strain sequencing project: providing services to taxonomists for standard genome sequencing and annotation.</title>
        <authorList>
            <consortium name="The Broad Institute Genomics Platform"/>
            <consortium name="The Broad Institute Genome Sequencing Center for Infectious Disease"/>
            <person name="Wu L."/>
            <person name="Ma J."/>
        </authorList>
    </citation>
    <scope>NUCLEOTIDE SEQUENCE [LARGE SCALE GENOMIC DNA]</scope>
    <source>
        <strain evidence="3">CCM 9147</strain>
    </source>
</reference>
<dbReference type="InterPro" id="IPR029058">
    <property type="entry name" value="AB_hydrolase_fold"/>
</dbReference>
<accession>A0ABW4DIG6</accession>
<dbReference type="RefSeq" id="WP_377571494.1">
    <property type="nucleotide sequence ID" value="NZ_JBHTNZ010000299.1"/>
</dbReference>
<dbReference type="Pfam" id="PF05448">
    <property type="entry name" value="AXE1"/>
    <property type="match status" value="1"/>
</dbReference>
<dbReference type="EMBL" id="JBHTNZ010000299">
    <property type="protein sequence ID" value="MFD1464482.1"/>
    <property type="molecule type" value="Genomic_DNA"/>
</dbReference>